<dbReference type="AlphaFoldDB" id="A0A4S4KPV0"/>
<accession>A0A4S4KPV0</accession>
<organism evidence="1 2">
    <name type="scientific">Hermanssonia centrifuga</name>
    <dbReference type="NCBI Taxonomy" id="98765"/>
    <lineage>
        <taxon>Eukaryota</taxon>
        <taxon>Fungi</taxon>
        <taxon>Dikarya</taxon>
        <taxon>Basidiomycota</taxon>
        <taxon>Agaricomycotina</taxon>
        <taxon>Agaricomycetes</taxon>
        <taxon>Polyporales</taxon>
        <taxon>Meruliaceae</taxon>
        <taxon>Hermanssonia</taxon>
    </lineage>
</organism>
<protein>
    <submittedName>
        <fullName evidence="1">Uncharacterized protein</fullName>
    </submittedName>
</protein>
<dbReference type="Proteomes" id="UP000309038">
    <property type="component" value="Unassembled WGS sequence"/>
</dbReference>
<comment type="caution">
    <text evidence="1">The sequence shown here is derived from an EMBL/GenBank/DDBJ whole genome shotgun (WGS) entry which is preliminary data.</text>
</comment>
<evidence type="ECO:0000313" key="2">
    <source>
        <dbReference type="Proteomes" id="UP000309038"/>
    </source>
</evidence>
<proteinExistence type="predicted"/>
<name>A0A4S4KPV0_9APHY</name>
<sequence length="136" mass="15379">MIWRNNLTGEIDIDNAATWIKNNTSEIYKLMASSTVGDGKSTNNVTGDGQTRVCKIVHGALGQGFTRKITHTLELVNDNLVRYTLEDEISGKEVNNILRQTTSESNPGDQDSFMSRKIVQHFDHIVNQMIMQIRRK</sequence>
<evidence type="ECO:0000313" key="1">
    <source>
        <dbReference type="EMBL" id="THG98839.1"/>
    </source>
</evidence>
<reference evidence="1 2" key="1">
    <citation type="submission" date="2019-02" db="EMBL/GenBank/DDBJ databases">
        <title>Genome sequencing of the rare red list fungi Phlebia centrifuga.</title>
        <authorList>
            <person name="Buettner E."/>
            <person name="Kellner H."/>
        </authorList>
    </citation>
    <scope>NUCLEOTIDE SEQUENCE [LARGE SCALE GENOMIC DNA]</scope>
    <source>
        <strain evidence="1 2">DSM 108282</strain>
    </source>
</reference>
<keyword evidence="2" id="KW-1185">Reference proteome</keyword>
<dbReference type="EMBL" id="SGPJ01000102">
    <property type="protein sequence ID" value="THG98839.1"/>
    <property type="molecule type" value="Genomic_DNA"/>
</dbReference>
<gene>
    <name evidence="1" type="ORF">EW026_g3401</name>
</gene>